<keyword evidence="2" id="KW-1185">Reference proteome</keyword>
<gene>
    <name evidence="1" type="ORF">DOTSEDRAFT_127999</name>
</gene>
<dbReference type="HOGENOM" id="CLU_2038017_0_0_1"/>
<protein>
    <submittedName>
        <fullName evidence="1">Uncharacterized protein</fullName>
    </submittedName>
</protein>
<evidence type="ECO:0000313" key="1">
    <source>
        <dbReference type="EMBL" id="EME45416.1"/>
    </source>
</evidence>
<dbReference type="STRING" id="675120.N1PPR1"/>
<evidence type="ECO:0000313" key="2">
    <source>
        <dbReference type="Proteomes" id="UP000016933"/>
    </source>
</evidence>
<dbReference type="AlphaFoldDB" id="N1PPR1"/>
<reference evidence="2" key="1">
    <citation type="journal article" date="2012" name="PLoS Genet.">
        <title>The genomes of the fungal plant pathogens Cladosporium fulvum and Dothistroma septosporum reveal adaptation to different hosts and lifestyles but also signatures of common ancestry.</title>
        <authorList>
            <person name="de Wit P.J.G.M."/>
            <person name="van der Burgt A."/>
            <person name="Oekmen B."/>
            <person name="Stergiopoulos I."/>
            <person name="Abd-Elsalam K.A."/>
            <person name="Aerts A.L."/>
            <person name="Bahkali A.H."/>
            <person name="Beenen H.G."/>
            <person name="Chettri P."/>
            <person name="Cox M.P."/>
            <person name="Datema E."/>
            <person name="de Vries R.P."/>
            <person name="Dhillon B."/>
            <person name="Ganley A.R."/>
            <person name="Griffiths S.A."/>
            <person name="Guo Y."/>
            <person name="Hamelin R.C."/>
            <person name="Henrissat B."/>
            <person name="Kabir M.S."/>
            <person name="Jashni M.K."/>
            <person name="Kema G."/>
            <person name="Klaubauf S."/>
            <person name="Lapidus A."/>
            <person name="Levasseur A."/>
            <person name="Lindquist E."/>
            <person name="Mehrabi R."/>
            <person name="Ohm R.A."/>
            <person name="Owen T.J."/>
            <person name="Salamov A."/>
            <person name="Schwelm A."/>
            <person name="Schijlen E."/>
            <person name="Sun H."/>
            <person name="van den Burg H.A."/>
            <person name="van Ham R.C.H.J."/>
            <person name="Zhang S."/>
            <person name="Goodwin S.B."/>
            <person name="Grigoriev I.V."/>
            <person name="Collemare J."/>
            <person name="Bradshaw R.E."/>
        </authorList>
    </citation>
    <scope>NUCLEOTIDE SEQUENCE [LARGE SCALE GENOMIC DNA]</scope>
    <source>
        <strain evidence="2">NZE10 / CBS 128990</strain>
    </source>
</reference>
<accession>N1PPR1</accession>
<dbReference type="eggNOG" id="ENOG502RDQA">
    <property type="taxonomic scope" value="Eukaryota"/>
</dbReference>
<dbReference type="EMBL" id="KB446538">
    <property type="protein sequence ID" value="EME45416.1"/>
    <property type="molecule type" value="Genomic_DNA"/>
</dbReference>
<proteinExistence type="predicted"/>
<dbReference type="Proteomes" id="UP000016933">
    <property type="component" value="Unassembled WGS sequence"/>
</dbReference>
<name>N1PPR1_DOTSN</name>
<reference evidence="1 2" key="2">
    <citation type="journal article" date="2012" name="PLoS Pathog.">
        <title>Diverse lifestyles and strategies of plant pathogenesis encoded in the genomes of eighteen Dothideomycetes fungi.</title>
        <authorList>
            <person name="Ohm R.A."/>
            <person name="Feau N."/>
            <person name="Henrissat B."/>
            <person name="Schoch C.L."/>
            <person name="Horwitz B.A."/>
            <person name="Barry K.W."/>
            <person name="Condon B.J."/>
            <person name="Copeland A.C."/>
            <person name="Dhillon B."/>
            <person name="Glaser F."/>
            <person name="Hesse C.N."/>
            <person name="Kosti I."/>
            <person name="LaButti K."/>
            <person name="Lindquist E.A."/>
            <person name="Lucas S."/>
            <person name="Salamov A.A."/>
            <person name="Bradshaw R.E."/>
            <person name="Ciuffetti L."/>
            <person name="Hamelin R.C."/>
            <person name="Kema G.H.J."/>
            <person name="Lawrence C."/>
            <person name="Scott J.A."/>
            <person name="Spatafora J.W."/>
            <person name="Turgeon B.G."/>
            <person name="de Wit P.J.G.M."/>
            <person name="Zhong S."/>
            <person name="Goodwin S.B."/>
            <person name="Grigoriev I.V."/>
        </authorList>
    </citation>
    <scope>NUCLEOTIDE SEQUENCE [LARGE SCALE GENOMIC DNA]</scope>
    <source>
        <strain evidence="2">NZE10 / CBS 128990</strain>
    </source>
</reference>
<organism evidence="1 2">
    <name type="scientific">Dothistroma septosporum (strain NZE10 / CBS 128990)</name>
    <name type="common">Red band needle blight fungus</name>
    <name type="synonym">Mycosphaerella pini</name>
    <dbReference type="NCBI Taxonomy" id="675120"/>
    <lineage>
        <taxon>Eukaryota</taxon>
        <taxon>Fungi</taxon>
        <taxon>Dikarya</taxon>
        <taxon>Ascomycota</taxon>
        <taxon>Pezizomycotina</taxon>
        <taxon>Dothideomycetes</taxon>
        <taxon>Dothideomycetidae</taxon>
        <taxon>Mycosphaerellales</taxon>
        <taxon>Mycosphaerellaceae</taxon>
        <taxon>Dothistroma</taxon>
    </lineage>
</organism>
<sequence>LMKLWIFGEAHGIPLLQNEIIDSTHKKLSMDANIPLASLQYLYEHISPTSSFRLYYIEALARMGLAVNHIARDHVGLWPRAALIDVMRIMWVAGGDACSNADFRAWDLGQYYVHDDGTKCK</sequence>
<feature type="non-terminal residue" evidence="1">
    <location>
        <position position="1"/>
    </location>
</feature>
<dbReference type="OrthoDB" id="194443at2759"/>